<dbReference type="GO" id="GO:0009055">
    <property type="term" value="F:electron transfer activity"/>
    <property type="evidence" value="ECO:0007669"/>
    <property type="project" value="TreeGrafter"/>
</dbReference>
<dbReference type="SUPFAM" id="SSF52218">
    <property type="entry name" value="Flavoproteins"/>
    <property type="match status" value="1"/>
</dbReference>
<evidence type="ECO:0000313" key="4">
    <source>
        <dbReference type="Proteomes" id="UP000077885"/>
    </source>
</evidence>
<keyword evidence="4" id="KW-1185">Reference proteome</keyword>
<gene>
    <name evidence="3" type="ORF">A7P95_08445</name>
</gene>
<dbReference type="STRING" id="1795827.A7P95_08445"/>
<keyword evidence="1" id="KW-0560">Oxidoreductase</keyword>
<dbReference type="PANTHER" id="PTHR47307">
    <property type="entry name" value="GLUTATHIONE-REGULATED POTASSIUM-EFFLUX SYSTEM ANCILLARY PROTEIN KEFG"/>
    <property type="match status" value="1"/>
</dbReference>
<feature type="domain" description="Flavodoxin-like fold" evidence="2">
    <location>
        <begin position="3"/>
        <end position="173"/>
    </location>
</feature>
<dbReference type="GO" id="GO:0010181">
    <property type="term" value="F:FMN binding"/>
    <property type="evidence" value="ECO:0007669"/>
    <property type="project" value="TreeGrafter"/>
</dbReference>
<sequence>MQNILIVSGHPDLQNSIANAEILAEAAKALPNAEIRKLDALYPERRFNIEAEQSALLQADVIVLQFPFSWYSVPGLMKLWIDEVFVFGFAHGEGAKLAGKKLIVSFTTGAPAAAYQRDGFFQHTVEDYLPQFETTAALCNLNYQGAIYTCGIGYISRDNEAAVNAQKQEARQHAERLIAKIKEIAT</sequence>
<dbReference type="GO" id="GO:0003955">
    <property type="term" value="F:NAD(P)H dehydrogenase (quinone) activity"/>
    <property type="evidence" value="ECO:0007669"/>
    <property type="project" value="TreeGrafter"/>
</dbReference>
<dbReference type="InterPro" id="IPR003680">
    <property type="entry name" value="Flavodoxin_fold"/>
</dbReference>
<dbReference type="EMBL" id="LXSL01000028">
    <property type="protein sequence ID" value="OAM26776.1"/>
    <property type="molecule type" value="Genomic_DNA"/>
</dbReference>
<dbReference type="AlphaFoldDB" id="A0A1A9RXA6"/>
<protein>
    <submittedName>
        <fullName evidence="3">NAD(P)H dehydrogenase</fullName>
    </submittedName>
</protein>
<proteinExistence type="predicted"/>
<dbReference type="Proteomes" id="UP000077885">
    <property type="component" value="Unassembled WGS sequence"/>
</dbReference>
<dbReference type="Gene3D" id="3.40.50.360">
    <property type="match status" value="1"/>
</dbReference>
<comment type="caution">
    <text evidence="3">The sequence shown here is derived from an EMBL/GenBank/DDBJ whole genome shotgun (WGS) entry which is preliminary data.</text>
</comment>
<organism evidence="3 4">
    <name type="scientific">Eikenella longinqua</name>
    <dbReference type="NCBI Taxonomy" id="1795827"/>
    <lineage>
        <taxon>Bacteria</taxon>
        <taxon>Pseudomonadati</taxon>
        <taxon>Pseudomonadota</taxon>
        <taxon>Betaproteobacteria</taxon>
        <taxon>Neisseriales</taxon>
        <taxon>Neisseriaceae</taxon>
        <taxon>Eikenella</taxon>
    </lineage>
</organism>
<dbReference type="PANTHER" id="PTHR47307:SF1">
    <property type="entry name" value="GLUTATHIONE-REGULATED POTASSIUM-EFFLUX SYSTEM ANCILLARY PROTEIN KEFG"/>
    <property type="match status" value="1"/>
</dbReference>
<evidence type="ECO:0000313" key="3">
    <source>
        <dbReference type="EMBL" id="OAM26776.1"/>
    </source>
</evidence>
<reference evidence="4" key="1">
    <citation type="submission" date="2016-05" db="EMBL/GenBank/DDBJ databases">
        <title>Draft genome of Corynebacterium afermentans subsp. afermentans LCDC 88199T.</title>
        <authorList>
            <person name="Bernier A.-M."/>
            <person name="Bernard K."/>
        </authorList>
    </citation>
    <scope>NUCLEOTIDE SEQUENCE [LARGE SCALE GENOMIC DNA]</scope>
    <source>
        <strain evidence="4">NML02-A-017</strain>
    </source>
</reference>
<dbReference type="RefSeq" id="WP_067593940.1">
    <property type="nucleotide sequence ID" value="NZ_LXSL01000028.1"/>
</dbReference>
<name>A0A1A9RXA6_9NEIS</name>
<accession>A0A1A9RXA6</accession>
<evidence type="ECO:0000256" key="1">
    <source>
        <dbReference type="ARBA" id="ARBA00023002"/>
    </source>
</evidence>
<dbReference type="Pfam" id="PF02525">
    <property type="entry name" value="Flavodoxin_2"/>
    <property type="match status" value="1"/>
</dbReference>
<dbReference type="OrthoDB" id="9798454at2"/>
<dbReference type="InterPro" id="IPR046980">
    <property type="entry name" value="KefG/KefF"/>
</dbReference>
<dbReference type="InterPro" id="IPR029039">
    <property type="entry name" value="Flavoprotein-like_sf"/>
</dbReference>
<evidence type="ECO:0000259" key="2">
    <source>
        <dbReference type="Pfam" id="PF02525"/>
    </source>
</evidence>